<feature type="region of interest" description="Disordered" evidence="1">
    <location>
        <begin position="1"/>
        <end position="46"/>
    </location>
</feature>
<evidence type="ECO:0000313" key="2">
    <source>
        <dbReference type="EMBL" id="KAL1888219.1"/>
    </source>
</evidence>
<gene>
    <name evidence="2" type="ORF">Sste5346_009693</name>
</gene>
<feature type="compositionally biased region" description="Basic residues" evidence="1">
    <location>
        <begin position="27"/>
        <end position="40"/>
    </location>
</feature>
<feature type="region of interest" description="Disordered" evidence="1">
    <location>
        <begin position="73"/>
        <end position="95"/>
    </location>
</feature>
<evidence type="ECO:0000313" key="3">
    <source>
        <dbReference type="Proteomes" id="UP001583186"/>
    </source>
</evidence>
<accession>A0ABR3YIS2</accession>
<evidence type="ECO:0000256" key="1">
    <source>
        <dbReference type="SAM" id="MobiDB-lite"/>
    </source>
</evidence>
<feature type="compositionally biased region" description="Polar residues" evidence="1">
    <location>
        <begin position="1"/>
        <end position="12"/>
    </location>
</feature>
<dbReference type="EMBL" id="JAWCUI010000097">
    <property type="protein sequence ID" value="KAL1888219.1"/>
    <property type="molecule type" value="Genomic_DNA"/>
</dbReference>
<keyword evidence="3" id="KW-1185">Reference proteome</keyword>
<reference evidence="2 3" key="1">
    <citation type="journal article" date="2024" name="IMA Fungus">
        <title>IMA Genome - F19 : A genome assembly and annotation guide to empower mycologists, including annotated draft genome sequences of Ceratocystis pirilliformis, Diaporthe australafricana, Fusarium ophioides, Paecilomyces lecythidis, and Sporothrix stenoceras.</title>
        <authorList>
            <person name="Aylward J."/>
            <person name="Wilson A.M."/>
            <person name="Visagie C.M."/>
            <person name="Spraker J."/>
            <person name="Barnes I."/>
            <person name="Buitendag C."/>
            <person name="Ceriani C."/>
            <person name="Del Mar Angel L."/>
            <person name="du Plessis D."/>
            <person name="Fuchs T."/>
            <person name="Gasser K."/>
            <person name="Kramer D."/>
            <person name="Li W."/>
            <person name="Munsamy K."/>
            <person name="Piso A."/>
            <person name="Price J.L."/>
            <person name="Sonnekus B."/>
            <person name="Thomas C."/>
            <person name="van der Nest A."/>
            <person name="van Dijk A."/>
            <person name="van Heerden A."/>
            <person name="van Vuuren N."/>
            <person name="Yilmaz N."/>
            <person name="Duong T.A."/>
            <person name="van der Merwe N.A."/>
            <person name="Wingfield M.J."/>
            <person name="Wingfield B.D."/>
        </authorList>
    </citation>
    <scope>NUCLEOTIDE SEQUENCE [LARGE SCALE GENOMIC DNA]</scope>
    <source>
        <strain evidence="2 3">CMW 5346</strain>
    </source>
</reference>
<protein>
    <submittedName>
        <fullName evidence="2">Uncharacterized protein</fullName>
    </submittedName>
</protein>
<dbReference type="Proteomes" id="UP001583186">
    <property type="component" value="Unassembled WGS sequence"/>
</dbReference>
<sequence>MHWHHTTTQPRTTGGFLSPNTRTTRTTTRRHHHHGGHRHGLGLGGTTAGVTTTKAARSPGTGGLFRRRVRTPRTKVRTTRTTTRRTGGGLFGRSNRRTQRSSVLPVAGTTTRVKPTMGDRISGAYHKIKGSITGHPREEAYGDAKMHGATTRRRIRRTRY</sequence>
<name>A0ABR3YIS2_9PEZI</name>
<comment type="caution">
    <text evidence="2">The sequence shown here is derived from an EMBL/GenBank/DDBJ whole genome shotgun (WGS) entry which is preliminary data.</text>
</comment>
<proteinExistence type="predicted"/>
<organism evidence="2 3">
    <name type="scientific">Sporothrix stenoceras</name>
    <dbReference type="NCBI Taxonomy" id="5173"/>
    <lineage>
        <taxon>Eukaryota</taxon>
        <taxon>Fungi</taxon>
        <taxon>Dikarya</taxon>
        <taxon>Ascomycota</taxon>
        <taxon>Pezizomycotina</taxon>
        <taxon>Sordariomycetes</taxon>
        <taxon>Sordariomycetidae</taxon>
        <taxon>Ophiostomatales</taxon>
        <taxon>Ophiostomataceae</taxon>
        <taxon>Sporothrix</taxon>
    </lineage>
</organism>